<dbReference type="PANTHER" id="PTHR30441">
    <property type="entry name" value="DUF748 DOMAIN-CONTAINING PROTEIN"/>
    <property type="match status" value="1"/>
</dbReference>
<feature type="region of interest" description="Disordered" evidence="1">
    <location>
        <begin position="336"/>
        <end position="368"/>
    </location>
</feature>
<gene>
    <name evidence="3" type="ORF">ACFQ2F_14510</name>
</gene>
<feature type="compositionally biased region" description="Polar residues" evidence="1">
    <location>
        <begin position="616"/>
        <end position="630"/>
    </location>
</feature>
<comment type="caution">
    <text evidence="3">The sequence shown here is derived from an EMBL/GenBank/DDBJ whole genome shotgun (WGS) entry which is preliminary data.</text>
</comment>
<dbReference type="EMBL" id="JBHTJO010000002">
    <property type="protein sequence ID" value="MFD0988310.1"/>
    <property type="molecule type" value="Genomic_DNA"/>
</dbReference>
<proteinExistence type="predicted"/>
<dbReference type="InterPro" id="IPR052894">
    <property type="entry name" value="AsmA-related"/>
</dbReference>
<keyword evidence="2" id="KW-0472">Membrane</keyword>
<evidence type="ECO:0000256" key="2">
    <source>
        <dbReference type="SAM" id="Phobius"/>
    </source>
</evidence>
<feature type="transmembrane region" description="Helical" evidence="2">
    <location>
        <begin position="12"/>
        <end position="30"/>
    </location>
</feature>
<organism evidence="3 4">
    <name type="scientific">Methyloligella solikamskensis</name>
    <dbReference type="NCBI Taxonomy" id="1177756"/>
    <lineage>
        <taxon>Bacteria</taxon>
        <taxon>Pseudomonadati</taxon>
        <taxon>Pseudomonadota</taxon>
        <taxon>Alphaproteobacteria</taxon>
        <taxon>Hyphomicrobiales</taxon>
        <taxon>Hyphomicrobiaceae</taxon>
        <taxon>Methyloligella</taxon>
    </lineage>
</organism>
<keyword evidence="2" id="KW-1133">Transmembrane helix</keyword>
<keyword evidence="4" id="KW-1185">Reference proteome</keyword>
<feature type="compositionally biased region" description="Acidic residues" evidence="1">
    <location>
        <begin position="340"/>
        <end position="350"/>
    </location>
</feature>
<evidence type="ECO:0000313" key="4">
    <source>
        <dbReference type="Proteomes" id="UP001597102"/>
    </source>
</evidence>
<protein>
    <submittedName>
        <fullName evidence="3">AsmA-like C-terminal region-containing protein</fullName>
    </submittedName>
</protein>
<keyword evidence="2" id="KW-0812">Transmembrane</keyword>
<feature type="region of interest" description="Disordered" evidence="1">
    <location>
        <begin position="605"/>
        <end position="630"/>
    </location>
</feature>
<evidence type="ECO:0000313" key="3">
    <source>
        <dbReference type="EMBL" id="MFD0988310.1"/>
    </source>
</evidence>
<dbReference type="Proteomes" id="UP001597102">
    <property type="component" value="Unassembled WGS sequence"/>
</dbReference>
<sequence>MKPRQLPWKRLLLSLVGLCLIGIGLLPWLIGDTSTFGDRIAAKLEHWTGAEVELTGPVELRYFPRLSIDSGLTIRNPKSPTLPTELTCEHARIALSLPHLLLGRLVVQSINLIEPEITYEQPSAPGPEGWHRAEAALVKMLGKRPFHVLRTKNGTVRFVSPTSTSRIENLTLKLDLGDGSERTDGFGTFVWKGELVRFTYETGFDAETIRTASSETPSPLNVSIESAPFSATIDGAGVFDHGFAMEGTMNATIADLRDFLRWVDIADLDGSGLKDISLSGPFRLSDRTLIFEDGHYAIDGNSASGLLAIGLGGERPRVEATLAFDTLSLDPYLGPVEETVAPDDGEEETASTETAAAPPPPAEDLEPQEPVRPIFDWTMVKLADADLRFSANTIAARDLRFGGGAFTIAVQDGIVIGDIADLELCGGLASARFTLNLTAPTRDADFAARLEQVDASPCLQLFALDVPLEGRANLKGQFKTTGQSWGDFLHQVSGSIELDANNGSLPVDVGSLMSEDVPIEKVGWAPAPATSFGSLNASCRIAAAQIWCQRFSMETPQGPVSGSGKIDFASSSLDWDVMLPIALTSTNEPPAPQPLRKVTLRGPIDAPVISRDGTAPSATLPATSQPITPN</sequence>
<name>A0ABW3JEP7_9HYPH</name>
<dbReference type="PANTHER" id="PTHR30441:SF4">
    <property type="entry name" value="PROTEIN ASMA"/>
    <property type="match status" value="1"/>
</dbReference>
<dbReference type="RefSeq" id="WP_379091271.1">
    <property type="nucleotide sequence ID" value="NZ_JBHTJO010000002.1"/>
</dbReference>
<reference evidence="4" key="1">
    <citation type="journal article" date="2019" name="Int. J. Syst. Evol. Microbiol.">
        <title>The Global Catalogue of Microorganisms (GCM) 10K type strain sequencing project: providing services to taxonomists for standard genome sequencing and annotation.</title>
        <authorList>
            <consortium name="The Broad Institute Genomics Platform"/>
            <consortium name="The Broad Institute Genome Sequencing Center for Infectious Disease"/>
            <person name="Wu L."/>
            <person name="Ma J."/>
        </authorList>
    </citation>
    <scope>NUCLEOTIDE SEQUENCE [LARGE SCALE GENOMIC DNA]</scope>
    <source>
        <strain evidence="4">CCUG 61697</strain>
    </source>
</reference>
<evidence type="ECO:0000256" key="1">
    <source>
        <dbReference type="SAM" id="MobiDB-lite"/>
    </source>
</evidence>
<accession>A0ABW3JEP7</accession>